<sequence length="59" mass="7262">MIDNKIIHYVELSNEIAWENWELVREFKFIDSETHEIKSEEVLGKKKYNMIFTWLKCNK</sequence>
<dbReference type="EMBL" id="CP022132">
    <property type="protein sequence ID" value="ASG68996.1"/>
    <property type="molecule type" value="Genomic_DNA"/>
</dbReference>
<evidence type="ECO:0000313" key="1">
    <source>
        <dbReference type="EMBL" id="ASG68996.1"/>
    </source>
</evidence>
<dbReference type="Proteomes" id="UP000249910">
    <property type="component" value="Chromosome"/>
</dbReference>
<reference evidence="1 2" key="1">
    <citation type="submission" date="2017-06" db="EMBL/GenBank/DDBJ databases">
        <title>Complete genome of Francisella halioticida.</title>
        <authorList>
            <person name="Sjodin A."/>
        </authorList>
    </citation>
    <scope>NUCLEOTIDE SEQUENCE [LARGE SCALE GENOMIC DNA]</scope>
    <source>
        <strain evidence="1 2">DSM 23729</strain>
    </source>
</reference>
<keyword evidence="2" id="KW-1185">Reference proteome</keyword>
<name>A0ABM6M282_9GAMM</name>
<proteinExistence type="predicted"/>
<gene>
    <name evidence="1" type="ORF">CDV26_03660</name>
</gene>
<accession>A0ABM6M282</accession>
<organism evidence="1 2">
    <name type="scientific">Francisella halioticida</name>
    <dbReference type="NCBI Taxonomy" id="549298"/>
    <lineage>
        <taxon>Bacteria</taxon>
        <taxon>Pseudomonadati</taxon>
        <taxon>Pseudomonadota</taxon>
        <taxon>Gammaproteobacteria</taxon>
        <taxon>Thiotrichales</taxon>
        <taxon>Francisellaceae</taxon>
        <taxon>Francisella</taxon>
    </lineage>
</organism>
<protein>
    <submittedName>
        <fullName evidence="1">Uncharacterized protein</fullName>
    </submittedName>
</protein>
<evidence type="ECO:0000313" key="2">
    <source>
        <dbReference type="Proteomes" id="UP000249910"/>
    </source>
</evidence>